<dbReference type="InterPro" id="IPR014756">
    <property type="entry name" value="Ig_E-set"/>
</dbReference>
<comment type="caution">
    <text evidence="2">The sequence shown here is derived from an EMBL/GenBank/DDBJ whole genome shotgun (WGS) entry which is preliminary data.</text>
</comment>
<dbReference type="InterPro" id="IPR011047">
    <property type="entry name" value="Quinoprotein_ADH-like_sf"/>
</dbReference>
<feature type="domain" description="IPT/TIG" evidence="1">
    <location>
        <begin position="37"/>
        <end position="106"/>
    </location>
</feature>
<dbReference type="InterPro" id="IPR002909">
    <property type="entry name" value="IPT_dom"/>
</dbReference>
<dbReference type="PANTHER" id="PTHR42754:SF1">
    <property type="entry name" value="LIPOPROTEIN"/>
    <property type="match status" value="1"/>
</dbReference>
<dbReference type="Proteomes" id="UP000306918">
    <property type="component" value="Unassembled WGS sequence"/>
</dbReference>
<proteinExistence type="predicted"/>
<dbReference type="PANTHER" id="PTHR42754">
    <property type="entry name" value="ENDOGLUCANASE"/>
    <property type="match status" value="1"/>
</dbReference>
<keyword evidence="3" id="KW-1185">Reference proteome</keyword>
<evidence type="ECO:0000313" key="3">
    <source>
        <dbReference type="Proteomes" id="UP000306918"/>
    </source>
</evidence>
<evidence type="ECO:0000313" key="2">
    <source>
        <dbReference type="EMBL" id="THU37049.1"/>
    </source>
</evidence>
<dbReference type="AlphaFoldDB" id="A0A4S8HR91"/>
<accession>A0A4S8HR91</accession>
<dbReference type="PROSITE" id="PS51257">
    <property type="entry name" value="PROKAR_LIPOPROTEIN"/>
    <property type="match status" value="1"/>
</dbReference>
<name>A0A4S8HR91_9BACT</name>
<evidence type="ECO:0000259" key="1">
    <source>
        <dbReference type="Pfam" id="PF01833"/>
    </source>
</evidence>
<dbReference type="SUPFAM" id="SSF50998">
    <property type="entry name" value="Quinoprotein alcohol dehydrogenase-like"/>
    <property type="match status" value="1"/>
</dbReference>
<organism evidence="2 3">
    <name type="scientific">Niastella caeni</name>
    <dbReference type="NCBI Taxonomy" id="2569763"/>
    <lineage>
        <taxon>Bacteria</taxon>
        <taxon>Pseudomonadati</taxon>
        <taxon>Bacteroidota</taxon>
        <taxon>Chitinophagia</taxon>
        <taxon>Chitinophagales</taxon>
        <taxon>Chitinophagaceae</taxon>
        <taxon>Niastella</taxon>
    </lineage>
</organism>
<dbReference type="Gene3D" id="2.60.40.10">
    <property type="entry name" value="Immunoglobulins"/>
    <property type="match status" value="1"/>
</dbReference>
<dbReference type="Pfam" id="PF01833">
    <property type="entry name" value="TIG"/>
    <property type="match status" value="1"/>
</dbReference>
<dbReference type="InterPro" id="IPR013783">
    <property type="entry name" value="Ig-like_fold"/>
</dbReference>
<gene>
    <name evidence="2" type="ORF">FAM09_19025</name>
</gene>
<dbReference type="SUPFAM" id="SSF81296">
    <property type="entry name" value="E set domains"/>
    <property type="match status" value="1"/>
</dbReference>
<dbReference type="OrthoDB" id="9811934at2"/>
<sequence>MKHMIINSPAVTAMIVAALLSLFSCKKDSKGTEPAITITGFSVDTAWIGKIITINGNGFSATAADNSVRIGSTVVKEVVEASNTSLTIKIPAGATSGKVFVKVNGVEKASAKDLIIVNQLVWHKLLGGNNTDYAVSAEPTADGGCLVAGFSKSTDGDVTGNHGNYDYWVVKLNADRTIAWQKTFGGSGDDFIYKMIPLADGGCVLAGYSLSTNGDVTGNHGNADIWIVKLNAAGAIVWQKTLGGSNIDMASSVIATSDGYVVSGYTVSNDGDVTGNHGDYDFWVVKLNESGTIIWQKTFGGTGSDYANSIIATSDGGYLVGGRTSSTDGDVTGNHGSVDCWLVKLNATGNAEWKKTYGGTDRESIESMLPTSDGGTIIAGYTNSLNGDVTGNHGNTDCWVAKLNSSGAIVWQKTLGGKSDEQALSIAPAQNGGFAIAGFTSSTDGDVTAFHGSNDSWVVRLNTNGAIVWQKAVGGSQVDDSYAIAASGNSFIVAGMSKSTNGDISGGHGDADFWVYKILD</sequence>
<dbReference type="CDD" id="cd00102">
    <property type="entry name" value="IPT"/>
    <property type="match status" value="1"/>
</dbReference>
<dbReference type="RefSeq" id="WP_136578723.1">
    <property type="nucleotide sequence ID" value="NZ_STFF01000005.1"/>
</dbReference>
<reference evidence="2 3" key="1">
    <citation type="submission" date="2019-04" db="EMBL/GenBank/DDBJ databases">
        <title>Niastella caeni sp. nov., isolated from activated sludge.</title>
        <authorList>
            <person name="Sheng M."/>
        </authorList>
    </citation>
    <scope>NUCLEOTIDE SEQUENCE [LARGE SCALE GENOMIC DNA]</scope>
    <source>
        <strain evidence="2 3">HX-2-15</strain>
    </source>
</reference>
<dbReference type="EMBL" id="STFF01000005">
    <property type="protein sequence ID" value="THU37049.1"/>
    <property type="molecule type" value="Genomic_DNA"/>
</dbReference>
<protein>
    <submittedName>
        <fullName evidence="2">T9SS C-terminal target domain-containing protein</fullName>
    </submittedName>
</protein>